<keyword evidence="6" id="KW-0547">Nucleotide-binding</keyword>
<dbReference type="Proteomes" id="UP000006919">
    <property type="component" value="Chromosome"/>
</dbReference>
<dbReference type="InterPro" id="IPR002646">
    <property type="entry name" value="PolA_pol_head_dom"/>
</dbReference>
<comment type="similarity">
    <text evidence="9">Belongs to the tRNA nucleotidyltransferase/poly(A) polymerase family.</text>
</comment>
<dbReference type="GO" id="GO:0016779">
    <property type="term" value="F:nucleotidyltransferase activity"/>
    <property type="evidence" value="ECO:0007669"/>
    <property type="project" value="UniProtKB-KW"/>
</dbReference>
<proteinExistence type="inferred from homology"/>
<dbReference type="CDD" id="cd05398">
    <property type="entry name" value="NT_ClassII-CCAase"/>
    <property type="match status" value="1"/>
</dbReference>
<evidence type="ECO:0000256" key="9">
    <source>
        <dbReference type="RuleBase" id="RU003953"/>
    </source>
</evidence>
<reference evidence="13 14" key="1">
    <citation type="journal article" date="2011" name="J. Bacteriol.">
        <title>Complete genome of the cellulolytic ruminal bacterium Ruminococcus albus 7.</title>
        <authorList>
            <person name="Suen G."/>
            <person name="Stevenson D.M."/>
            <person name="Bruce D.C."/>
            <person name="Chertkov O."/>
            <person name="Copeland A."/>
            <person name="Cheng J.F."/>
            <person name="Detter C."/>
            <person name="Detter J.C."/>
            <person name="Goodwin L.A."/>
            <person name="Han C.S."/>
            <person name="Hauser L.J."/>
            <person name="Ivanova N.N."/>
            <person name="Kyrpides N.C."/>
            <person name="Land M.L."/>
            <person name="Lapidus A."/>
            <person name="Lucas S."/>
            <person name="Ovchinnikova G."/>
            <person name="Pitluck S."/>
            <person name="Tapia R."/>
            <person name="Woyke T."/>
            <person name="Boyum J."/>
            <person name="Mead D."/>
            <person name="Weimer P.J."/>
        </authorList>
    </citation>
    <scope>NUCLEOTIDE SEQUENCE [LARGE SCALE GENOMIC DNA]</scope>
    <source>
        <strain evidence="14">ATCC 27210 / DSM 20455 / JCM 14654 / NCDO 2250 / 7</strain>
    </source>
</reference>
<dbReference type="GO" id="GO:0046872">
    <property type="term" value="F:metal ion binding"/>
    <property type="evidence" value="ECO:0007669"/>
    <property type="project" value="UniProtKB-KW"/>
</dbReference>
<dbReference type="SUPFAM" id="SSF81301">
    <property type="entry name" value="Nucleotidyltransferase"/>
    <property type="match status" value="1"/>
</dbReference>
<name>E6UBY4_RUMA7</name>
<feature type="domain" description="tRNA nucleotidyltransferase/poly(A) polymerase RNA and SrmB- binding" evidence="11">
    <location>
        <begin position="172"/>
        <end position="229"/>
    </location>
</feature>
<dbReference type="InterPro" id="IPR050264">
    <property type="entry name" value="Bact_CCA-adding_enz_type3_sf"/>
</dbReference>
<dbReference type="AlphaFoldDB" id="E6UBY4"/>
<dbReference type="GO" id="GO:0000166">
    <property type="term" value="F:nucleotide binding"/>
    <property type="evidence" value="ECO:0007669"/>
    <property type="project" value="UniProtKB-KW"/>
</dbReference>
<keyword evidence="4" id="KW-0548">Nucleotidyltransferase</keyword>
<evidence type="ECO:0000256" key="7">
    <source>
        <dbReference type="ARBA" id="ARBA00022842"/>
    </source>
</evidence>
<dbReference type="KEGG" id="ral:Rumal_1009"/>
<keyword evidence="5" id="KW-0479">Metal-binding</keyword>
<dbReference type="PANTHER" id="PTHR46173">
    <property type="entry name" value="CCA TRNA NUCLEOTIDYLTRANSFERASE 1, MITOCHONDRIAL"/>
    <property type="match status" value="1"/>
</dbReference>
<evidence type="ECO:0000259" key="10">
    <source>
        <dbReference type="Pfam" id="PF01743"/>
    </source>
</evidence>
<evidence type="ECO:0000256" key="8">
    <source>
        <dbReference type="ARBA" id="ARBA00022884"/>
    </source>
</evidence>
<dbReference type="OrthoDB" id="9805698at2"/>
<dbReference type="RefSeq" id="WP_013497713.1">
    <property type="nucleotide sequence ID" value="NC_014833.1"/>
</dbReference>
<dbReference type="Gene3D" id="1.10.246.80">
    <property type="match status" value="1"/>
</dbReference>
<dbReference type="Gene3D" id="1.10.3090.10">
    <property type="entry name" value="cca-adding enzyme, domain 2"/>
    <property type="match status" value="1"/>
</dbReference>
<evidence type="ECO:0000256" key="5">
    <source>
        <dbReference type="ARBA" id="ARBA00022723"/>
    </source>
</evidence>
<keyword evidence="7" id="KW-0460">Magnesium</keyword>
<dbReference type="HOGENOM" id="CLU_015961_3_1_9"/>
<dbReference type="eggNOG" id="COG0617">
    <property type="taxonomic scope" value="Bacteria"/>
</dbReference>
<accession>E6UBY4</accession>
<dbReference type="NCBIfam" id="NF009814">
    <property type="entry name" value="PRK13299.1"/>
    <property type="match status" value="1"/>
</dbReference>
<dbReference type="Gene3D" id="3.30.460.10">
    <property type="entry name" value="Beta Polymerase, domain 2"/>
    <property type="match status" value="1"/>
</dbReference>
<evidence type="ECO:0000256" key="3">
    <source>
        <dbReference type="ARBA" id="ARBA00022694"/>
    </source>
</evidence>
<organism evidence="13 14">
    <name type="scientific">Ruminococcus albus (strain ATCC 27210 / DSM 20455 / JCM 14654 / NCDO 2250 / 7)</name>
    <dbReference type="NCBI Taxonomy" id="697329"/>
    <lineage>
        <taxon>Bacteria</taxon>
        <taxon>Bacillati</taxon>
        <taxon>Bacillota</taxon>
        <taxon>Clostridia</taxon>
        <taxon>Eubacteriales</taxon>
        <taxon>Oscillospiraceae</taxon>
        <taxon>Ruminococcus</taxon>
    </lineage>
</organism>
<evidence type="ECO:0000259" key="12">
    <source>
        <dbReference type="Pfam" id="PF13735"/>
    </source>
</evidence>
<keyword evidence="8 9" id="KW-0694">RNA-binding</keyword>
<feature type="domain" description="Poly A polymerase head" evidence="10">
    <location>
        <begin position="23"/>
        <end position="145"/>
    </location>
</feature>
<keyword evidence="2 9" id="KW-0808">Transferase</keyword>
<dbReference type="Pfam" id="PF13735">
    <property type="entry name" value="tRNA_NucTran2_2"/>
    <property type="match status" value="1"/>
</dbReference>
<dbReference type="STRING" id="697329.Rumal_1009"/>
<dbReference type="InterPro" id="IPR032810">
    <property type="entry name" value="CCA-adding_enz_C"/>
</dbReference>
<dbReference type="EMBL" id="CP002403">
    <property type="protein sequence ID" value="ADU21535.1"/>
    <property type="molecule type" value="Genomic_DNA"/>
</dbReference>
<dbReference type="Pfam" id="PF01743">
    <property type="entry name" value="PolyA_pol"/>
    <property type="match status" value="1"/>
</dbReference>
<dbReference type="InterPro" id="IPR043519">
    <property type="entry name" value="NT_sf"/>
</dbReference>
<keyword evidence="13" id="KW-0378">Hydrolase</keyword>
<dbReference type="PANTHER" id="PTHR46173:SF1">
    <property type="entry name" value="CCA TRNA NUCLEOTIDYLTRANSFERASE 1, MITOCHONDRIAL"/>
    <property type="match status" value="1"/>
</dbReference>
<evidence type="ECO:0000313" key="14">
    <source>
        <dbReference type="Proteomes" id="UP000006919"/>
    </source>
</evidence>
<comment type="cofactor">
    <cofactor evidence="1">
        <name>Mg(2+)</name>
        <dbReference type="ChEBI" id="CHEBI:18420"/>
    </cofactor>
</comment>
<gene>
    <name evidence="13" type="ordered locus">Rumal_1009</name>
</gene>
<protein>
    <submittedName>
        <fullName evidence="13">Metal dependent phosphohydrolase</fullName>
    </submittedName>
</protein>
<evidence type="ECO:0000313" key="13">
    <source>
        <dbReference type="EMBL" id="ADU21535.1"/>
    </source>
</evidence>
<dbReference type="Pfam" id="PF12627">
    <property type="entry name" value="PolyA_pol_RNAbd"/>
    <property type="match status" value="1"/>
</dbReference>
<dbReference type="InterPro" id="IPR032828">
    <property type="entry name" value="PolyA_RNA-bd"/>
</dbReference>
<dbReference type="GO" id="GO:0008033">
    <property type="term" value="P:tRNA processing"/>
    <property type="evidence" value="ECO:0007669"/>
    <property type="project" value="UniProtKB-KW"/>
</dbReference>
<evidence type="ECO:0000256" key="1">
    <source>
        <dbReference type="ARBA" id="ARBA00001946"/>
    </source>
</evidence>
<sequence precursor="true">MDIKIPRYVTAVIEILEQNGYEAYIVGGCVRDAMMGVEPHDYDVCTDCTPDDMVKIFSGFHTIETGLKHGTLTVMSEHMPVEVTTYRSDGEYTDHRRPDSVKFETDLKEDLKRRDFTVNAMCFNPKNGTVDLFDGRNDLNEKVIRCVGNAEDRFDEDALRIMRALRFASTLDFRIEEYTAAAMRKKSHLLNAISAERIFSELKKLLCGKAVCRIMLEYSDIIGVILPEIIPCIGCEQNNIHHCYDVYEHICHSIKYIEADEDLRLTMLFHDIGKPQKKVTDDDGVDHFKLHQLCSGDIAEAVLTRLKSSNKTLKRVRSLVIEHDNRIYPKRRSVKRFISKYDHEFYVDWLKVRRADTLAQSEYMRAEKLAELDQLEKLGEEIKEEMCCLKTSDLAINGHDVIALGFKGAEIKNALNAALDAVIDEVIENERDALLGYLKENFNA</sequence>
<evidence type="ECO:0000259" key="11">
    <source>
        <dbReference type="Pfam" id="PF12627"/>
    </source>
</evidence>
<evidence type="ECO:0000256" key="2">
    <source>
        <dbReference type="ARBA" id="ARBA00022679"/>
    </source>
</evidence>
<evidence type="ECO:0000256" key="6">
    <source>
        <dbReference type="ARBA" id="ARBA00022741"/>
    </source>
</evidence>
<dbReference type="GO" id="GO:0000049">
    <property type="term" value="F:tRNA binding"/>
    <property type="evidence" value="ECO:0007669"/>
    <property type="project" value="TreeGrafter"/>
</dbReference>
<feature type="domain" description="CCA-adding enzyme C-terminal" evidence="12">
    <location>
        <begin position="299"/>
        <end position="436"/>
    </location>
</feature>
<evidence type="ECO:0000256" key="4">
    <source>
        <dbReference type="ARBA" id="ARBA00022695"/>
    </source>
</evidence>
<keyword evidence="3" id="KW-0819">tRNA processing</keyword>
<dbReference type="SUPFAM" id="SSF81891">
    <property type="entry name" value="Poly A polymerase C-terminal region-like"/>
    <property type="match status" value="1"/>
</dbReference>
<dbReference type="GO" id="GO:0016787">
    <property type="term" value="F:hydrolase activity"/>
    <property type="evidence" value="ECO:0007669"/>
    <property type="project" value="UniProtKB-KW"/>
</dbReference>